<evidence type="ECO:0000256" key="1">
    <source>
        <dbReference type="SAM" id="SignalP"/>
    </source>
</evidence>
<reference evidence="3" key="1">
    <citation type="submission" date="2016-10" db="EMBL/GenBank/DDBJ databases">
        <authorList>
            <person name="Varghese N."/>
            <person name="Submissions S."/>
        </authorList>
    </citation>
    <scope>NUCLEOTIDE SEQUENCE [LARGE SCALE GENOMIC DNA]</scope>
    <source>
        <strain evidence="3">DSM 11005</strain>
    </source>
</reference>
<dbReference type="Proteomes" id="UP000198943">
    <property type="component" value="Unassembled WGS sequence"/>
</dbReference>
<accession>A0A1G6L453</accession>
<gene>
    <name evidence="2" type="ORF">SAMN04487864_10652</name>
</gene>
<dbReference type="OrthoDB" id="9820918at2"/>
<feature type="chain" id="PRO_5011735180" description="DUF4468 domain-containing protein" evidence="1">
    <location>
        <begin position="22"/>
        <end position="199"/>
    </location>
</feature>
<proteinExistence type="predicted"/>
<keyword evidence="3" id="KW-1185">Reference proteome</keyword>
<evidence type="ECO:0000313" key="2">
    <source>
        <dbReference type="EMBL" id="SDC38092.1"/>
    </source>
</evidence>
<keyword evidence="1" id="KW-0732">Signal</keyword>
<evidence type="ECO:0008006" key="4">
    <source>
        <dbReference type="Google" id="ProtNLM"/>
    </source>
</evidence>
<dbReference type="EMBL" id="FMYW01000006">
    <property type="protein sequence ID" value="SDC38092.1"/>
    <property type="molecule type" value="Genomic_DNA"/>
</dbReference>
<feature type="signal peptide" evidence="1">
    <location>
        <begin position="1"/>
        <end position="21"/>
    </location>
</feature>
<sequence>MKKLFILVLVLLMGIMGTASASKSRFKDPNYSFSNIMNVYLAECTYAPKSNQPHDLQEDSNPTGRALNSLRTAMAKKNKNLIVPPDEPTRARLDLHLTVHTLATYTYWKEPWFEEVYENKKITERDRDGRERTVTIPVKRVVQHPGHWITNAYAEVEFTLKDRSTGRTVYNCIDTRERQDSGYDGMLNRICNDFVGDIK</sequence>
<organism evidence="2 3">
    <name type="scientific">Succiniclasticum ruminis</name>
    <dbReference type="NCBI Taxonomy" id="40841"/>
    <lineage>
        <taxon>Bacteria</taxon>
        <taxon>Bacillati</taxon>
        <taxon>Bacillota</taxon>
        <taxon>Negativicutes</taxon>
        <taxon>Acidaminococcales</taxon>
        <taxon>Acidaminococcaceae</taxon>
        <taxon>Succiniclasticum</taxon>
    </lineage>
</organism>
<protein>
    <recommendedName>
        <fullName evidence="4">DUF4468 domain-containing protein</fullName>
    </recommendedName>
</protein>
<evidence type="ECO:0000313" key="3">
    <source>
        <dbReference type="Proteomes" id="UP000198943"/>
    </source>
</evidence>
<dbReference type="RefSeq" id="WP_093730137.1">
    <property type="nucleotide sequence ID" value="NZ_FMYW01000006.1"/>
</dbReference>
<dbReference type="AlphaFoldDB" id="A0A1G6L453"/>
<name>A0A1G6L453_9FIRM</name>